<dbReference type="InterPro" id="IPR037259">
    <property type="entry name" value="BRK_sf"/>
</dbReference>
<dbReference type="Pfam" id="PF07533">
    <property type="entry name" value="BRK"/>
    <property type="match status" value="2"/>
</dbReference>
<dbReference type="AlphaFoldDB" id="A0A1Y1I1U6"/>
<keyword evidence="4" id="KW-0539">Nucleus</keyword>
<feature type="compositionally biased region" description="Basic and acidic residues" evidence="5">
    <location>
        <begin position="344"/>
        <end position="354"/>
    </location>
</feature>
<reference evidence="7 8" key="1">
    <citation type="journal article" date="2014" name="Nat. Commun.">
        <title>Klebsormidium flaccidum genome reveals primary factors for plant terrestrial adaptation.</title>
        <authorList>
            <person name="Hori K."/>
            <person name="Maruyama F."/>
            <person name="Fujisawa T."/>
            <person name="Togashi T."/>
            <person name="Yamamoto N."/>
            <person name="Seo M."/>
            <person name="Sato S."/>
            <person name="Yamada T."/>
            <person name="Mori H."/>
            <person name="Tajima N."/>
            <person name="Moriyama T."/>
            <person name="Ikeuchi M."/>
            <person name="Watanabe M."/>
            <person name="Wada H."/>
            <person name="Kobayashi K."/>
            <person name="Saito M."/>
            <person name="Masuda T."/>
            <person name="Sasaki-Sekimoto Y."/>
            <person name="Mashiguchi K."/>
            <person name="Awai K."/>
            <person name="Shimojima M."/>
            <person name="Masuda S."/>
            <person name="Iwai M."/>
            <person name="Nobusawa T."/>
            <person name="Narise T."/>
            <person name="Kondo S."/>
            <person name="Saito H."/>
            <person name="Sato R."/>
            <person name="Murakawa M."/>
            <person name="Ihara Y."/>
            <person name="Oshima-Yamada Y."/>
            <person name="Ohtaka K."/>
            <person name="Satoh M."/>
            <person name="Sonobe K."/>
            <person name="Ishii M."/>
            <person name="Ohtani R."/>
            <person name="Kanamori-Sato M."/>
            <person name="Honoki R."/>
            <person name="Miyazaki D."/>
            <person name="Mochizuki H."/>
            <person name="Umetsu J."/>
            <person name="Higashi K."/>
            <person name="Shibata D."/>
            <person name="Kamiya Y."/>
            <person name="Sato N."/>
            <person name="Nakamura Y."/>
            <person name="Tabata S."/>
            <person name="Ida S."/>
            <person name="Kurokawa K."/>
            <person name="Ohta H."/>
        </authorList>
    </citation>
    <scope>NUCLEOTIDE SEQUENCE [LARGE SCALE GENOMIC DNA]</scope>
    <source>
        <strain evidence="7 8">NIES-2285</strain>
    </source>
</reference>
<dbReference type="Gene3D" id="3.40.5.120">
    <property type="match status" value="2"/>
</dbReference>
<keyword evidence="3" id="KW-0804">Transcription</keyword>
<accession>A0A1Y1I1U6</accession>
<feature type="compositionally biased region" description="Basic and acidic residues" evidence="5">
    <location>
        <begin position="46"/>
        <end position="68"/>
    </location>
</feature>
<evidence type="ECO:0000259" key="6">
    <source>
        <dbReference type="SMART" id="SM00592"/>
    </source>
</evidence>
<evidence type="ECO:0000313" key="7">
    <source>
        <dbReference type="EMBL" id="GAQ82716.1"/>
    </source>
</evidence>
<feature type="compositionally biased region" description="Pro residues" evidence="5">
    <location>
        <begin position="306"/>
        <end position="318"/>
    </location>
</feature>
<comment type="subcellular location">
    <subcellularLocation>
        <location evidence="1">Nucleus</location>
    </subcellularLocation>
</comment>
<evidence type="ECO:0000313" key="8">
    <source>
        <dbReference type="Proteomes" id="UP000054558"/>
    </source>
</evidence>
<dbReference type="SMART" id="SM00592">
    <property type="entry name" value="BRK"/>
    <property type="match status" value="2"/>
</dbReference>
<dbReference type="InterPro" id="IPR006576">
    <property type="entry name" value="BRK_domain"/>
</dbReference>
<name>A0A1Y1I1U6_KLENI</name>
<organism evidence="7 8">
    <name type="scientific">Klebsormidium nitens</name>
    <name type="common">Green alga</name>
    <name type="synonym">Ulothrix nitens</name>
    <dbReference type="NCBI Taxonomy" id="105231"/>
    <lineage>
        <taxon>Eukaryota</taxon>
        <taxon>Viridiplantae</taxon>
        <taxon>Streptophyta</taxon>
        <taxon>Klebsormidiophyceae</taxon>
        <taxon>Klebsormidiales</taxon>
        <taxon>Klebsormidiaceae</taxon>
        <taxon>Klebsormidium</taxon>
    </lineage>
</organism>
<evidence type="ECO:0000256" key="1">
    <source>
        <dbReference type="ARBA" id="ARBA00004123"/>
    </source>
</evidence>
<dbReference type="EMBL" id="DF237070">
    <property type="protein sequence ID" value="GAQ82716.1"/>
    <property type="molecule type" value="Genomic_DNA"/>
</dbReference>
<feature type="region of interest" description="Disordered" evidence="5">
    <location>
        <begin position="436"/>
        <end position="475"/>
    </location>
</feature>
<dbReference type="OrthoDB" id="2018600at2759"/>
<dbReference type="Proteomes" id="UP000054558">
    <property type="component" value="Unassembled WGS sequence"/>
</dbReference>
<feature type="domain" description="BRK" evidence="6">
    <location>
        <begin position="482"/>
        <end position="524"/>
    </location>
</feature>
<evidence type="ECO:0000256" key="2">
    <source>
        <dbReference type="ARBA" id="ARBA00023015"/>
    </source>
</evidence>
<keyword evidence="2" id="KW-0805">Transcription regulation</keyword>
<keyword evidence="8" id="KW-1185">Reference proteome</keyword>
<protein>
    <recommendedName>
        <fullName evidence="6">BRK domain-containing protein</fullName>
    </recommendedName>
</protein>
<feature type="region of interest" description="Disordered" evidence="5">
    <location>
        <begin position="264"/>
        <end position="354"/>
    </location>
</feature>
<feature type="compositionally biased region" description="Acidic residues" evidence="5">
    <location>
        <begin position="466"/>
        <end position="475"/>
    </location>
</feature>
<proteinExistence type="predicted"/>
<feature type="domain" description="BRK" evidence="6">
    <location>
        <begin position="228"/>
        <end position="272"/>
    </location>
</feature>
<feature type="compositionally biased region" description="Acidic residues" evidence="5">
    <location>
        <begin position="101"/>
        <end position="113"/>
    </location>
</feature>
<evidence type="ECO:0000256" key="5">
    <source>
        <dbReference type="SAM" id="MobiDB-lite"/>
    </source>
</evidence>
<feature type="region of interest" description="Disordered" evidence="5">
    <location>
        <begin position="87"/>
        <end position="117"/>
    </location>
</feature>
<gene>
    <name evidence="7" type="ORF">KFL_001210100</name>
</gene>
<dbReference type="GO" id="GO:0005634">
    <property type="term" value="C:nucleus"/>
    <property type="evidence" value="ECO:0007669"/>
    <property type="project" value="UniProtKB-SubCell"/>
</dbReference>
<evidence type="ECO:0000256" key="4">
    <source>
        <dbReference type="ARBA" id="ARBA00023242"/>
    </source>
</evidence>
<sequence length="541" mass="58749">MAEAGSLEDPTMEAGLAQEETEPQQVGEAEDAPPPPQEAIEQPEEAIEHFEDATEQPAEAREEPKYREMGTMTSDFEELAGMVFVPAPKPDAQENGGEETMLAEEETEPEQKDEEPVRKVSLYVEAVPPAAELEGGRQLAVAENGAPVEGTEEVAAADEQAEGREVLAGSSADAKKRRGLRCEVCKRVKKAGCGTDSAHPRCERRPNGDMPAVAQLTVEHVMKLSATDEDERVSLWCPATGARLSGMAAPMLRNLPAWLTAHPGWEPVEKPPEGTPARKRKRAPAAAPDHLLTATESDGSEHPSPMANPPQTPNPTGSPPVSGTPSQAKPYTPSRLGTETPMTEEERERQAEARRVRKELGPRCEVCQVIKKAGCGTEDANPRCLRHPRRGEPGLLEAAASPPQVPAEKRSVEKKPLFKYEGGRCEVCTTIKKGGCGTESAHRRCLKNPRGPQSSMSPLKALPGNENDDNQENEGEQGPMLIEQQRVTLWHPEKKQKLCGMAAPMLKNLENYLKMHPGWVPIQKIDEAVTASPAEEVIEAE</sequence>
<dbReference type="SUPFAM" id="SSF160481">
    <property type="entry name" value="BRK domain-like"/>
    <property type="match status" value="2"/>
</dbReference>
<evidence type="ECO:0000256" key="3">
    <source>
        <dbReference type="ARBA" id="ARBA00023163"/>
    </source>
</evidence>
<feature type="region of interest" description="Disordered" evidence="5">
    <location>
        <begin position="1"/>
        <end position="68"/>
    </location>
</feature>